<dbReference type="AlphaFoldDB" id="A0A2K1JTA7"/>
<dbReference type="Gramene" id="Pp3c11_2920V3.1">
    <property type="protein sequence ID" value="PAC:32957953.CDS.1"/>
    <property type="gene ID" value="Pp3c11_2920"/>
</dbReference>
<proteinExistence type="predicted"/>
<protein>
    <submittedName>
        <fullName evidence="1 2">Uncharacterized protein</fullName>
    </submittedName>
</protein>
<dbReference type="Proteomes" id="UP000006727">
    <property type="component" value="Chromosome 11"/>
</dbReference>
<accession>A0A2K1JTA7</accession>
<evidence type="ECO:0000313" key="3">
    <source>
        <dbReference type="Proteomes" id="UP000006727"/>
    </source>
</evidence>
<evidence type="ECO:0000313" key="1">
    <source>
        <dbReference type="EMBL" id="PNR44750.1"/>
    </source>
</evidence>
<keyword evidence="3" id="KW-1185">Reference proteome</keyword>
<gene>
    <name evidence="1" type="ORF">PHYPA_014520</name>
</gene>
<dbReference type="PANTHER" id="PTHR31439:SF4">
    <property type="entry name" value="NEURONAL PAS DOMAIN PROTEIN"/>
    <property type="match status" value="1"/>
</dbReference>
<reference evidence="2" key="3">
    <citation type="submission" date="2020-12" db="UniProtKB">
        <authorList>
            <consortium name="EnsemblPlants"/>
        </authorList>
    </citation>
    <scope>IDENTIFICATION</scope>
</reference>
<dbReference type="EnsemblPlants" id="Pp3c11_2920V3.1">
    <property type="protein sequence ID" value="PAC:32957953.CDS.1"/>
    <property type="gene ID" value="Pp3c11_2920"/>
</dbReference>
<dbReference type="EnsemblPlants" id="Pp3c11_2920V3.2">
    <property type="protein sequence ID" value="PAC:32957954.CDS.1"/>
    <property type="gene ID" value="Pp3c11_2920"/>
</dbReference>
<dbReference type="InParanoid" id="A0A2K1JTA7"/>
<reference evidence="1 3" key="1">
    <citation type="journal article" date="2008" name="Science">
        <title>The Physcomitrella genome reveals evolutionary insights into the conquest of land by plants.</title>
        <authorList>
            <person name="Rensing S."/>
            <person name="Lang D."/>
            <person name="Zimmer A."/>
            <person name="Terry A."/>
            <person name="Salamov A."/>
            <person name="Shapiro H."/>
            <person name="Nishiyama T."/>
            <person name="Perroud P.-F."/>
            <person name="Lindquist E."/>
            <person name="Kamisugi Y."/>
            <person name="Tanahashi T."/>
            <person name="Sakakibara K."/>
            <person name="Fujita T."/>
            <person name="Oishi K."/>
            <person name="Shin-I T."/>
            <person name="Kuroki Y."/>
            <person name="Toyoda A."/>
            <person name="Suzuki Y."/>
            <person name="Hashimoto A."/>
            <person name="Yamaguchi K."/>
            <person name="Sugano A."/>
            <person name="Kohara Y."/>
            <person name="Fujiyama A."/>
            <person name="Anterola A."/>
            <person name="Aoki S."/>
            <person name="Ashton N."/>
            <person name="Barbazuk W.B."/>
            <person name="Barker E."/>
            <person name="Bennetzen J."/>
            <person name="Bezanilla M."/>
            <person name="Blankenship R."/>
            <person name="Cho S.H."/>
            <person name="Dutcher S."/>
            <person name="Estelle M."/>
            <person name="Fawcett J.A."/>
            <person name="Gundlach H."/>
            <person name="Hanada K."/>
            <person name="Heyl A."/>
            <person name="Hicks K.A."/>
            <person name="Hugh J."/>
            <person name="Lohr M."/>
            <person name="Mayer K."/>
            <person name="Melkozernov A."/>
            <person name="Murata T."/>
            <person name="Nelson D."/>
            <person name="Pils B."/>
            <person name="Prigge M."/>
            <person name="Reiss B."/>
            <person name="Renner T."/>
            <person name="Rombauts S."/>
            <person name="Rushton P."/>
            <person name="Sanderfoot A."/>
            <person name="Schween G."/>
            <person name="Shiu S.-H."/>
            <person name="Stueber K."/>
            <person name="Theodoulou F.L."/>
            <person name="Tu H."/>
            <person name="Van de Peer Y."/>
            <person name="Verrier P.J."/>
            <person name="Waters E."/>
            <person name="Wood A."/>
            <person name="Yang L."/>
            <person name="Cove D."/>
            <person name="Cuming A."/>
            <person name="Hasebe M."/>
            <person name="Lucas S."/>
            <person name="Mishler D.B."/>
            <person name="Reski R."/>
            <person name="Grigoriev I."/>
            <person name="Quatrano R.S."/>
            <person name="Boore J.L."/>
        </authorList>
    </citation>
    <scope>NUCLEOTIDE SEQUENCE [LARGE SCALE GENOMIC DNA]</scope>
    <source>
        <strain evidence="2 3">cv. Gransden 2004</strain>
    </source>
</reference>
<dbReference type="PANTHER" id="PTHR31439">
    <property type="entry name" value="EXPRESSED PROTEIN"/>
    <property type="match status" value="1"/>
</dbReference>
<organism evidence="1">
    <name type="scientific">Physcomitrium patens</name>
    <name type="common">Spreading-leaved earth moss</name>
    <name type="synonym">Physcomitrella patens</name>
    <dbReference type="NCBI Taxonomy" id="3218"/>
    <lineage>
        <taxon>Eukaryota</taxon>
        <taxon>Viridiplantae</taxon>
        <taxon>Streptophyta</taxon>
        <taxon>Embryophyta</taxon>
        <taxon>Bryophyta</taxon>
        <taxon>Bryophytina</taxon>
        <taxon>Bryopsida</taxon>
        <taxon>Funariidae</taxon>
        <taxon>Funariales</taxon>
        <taxon>Funariaceae</taxon>
        <taxon>Physcomitrium</taxon>
    </lineage>
</organism>
<evidence type="ECO:0000313" key="2">
    <source>
        <dbReference type="EnsemblPlants" id="PAC:32957953.CDS.1"/>
    </source>
</evidence>
<dbReference type="PaxDb" id="3218-PP1S39_337V6.1"/>
<dbReference type="EMBL" id="ABEU02000011">
    <property type="protein sequence ID" value="PNR44750.1"/>
    <property type="molecule type" value="Genomic_DNA"/>
</dbReference>
<sequence>MRSVEMDKKDSSGLLNALRVAERGAARSGEKPNLELVLECAGKDVGTPSLKALWQDAAEFRIKDDKLYQALCDRAQWRMSNVIGVDHMLHGHVVGHALVRAAEGGHAQAVMRLRRALGELDCSVLTPRFLAFALLNAVEGGKYEIVQEILRTTNLPMIALMGFELCKAKGGAYPFVRARLTTEWIKSIVKVKSQLPAATHVLESEKLKLQALNSDEETVHKATRACYQTYCIWRCLLIAVSNGNGAVVQELLTKRDESNACPTDSKTVPIAKVPPEVAELLQIRDGLAETFSKLAMKIAAKLGRDTILYTLYHSVENTSALSSDSNDEGKLWRCTSRSQLGVWELFMEVPVLLMELETSYQNTKELQQLMRPYHYIKPIIPQRMKLNIQLKVLVDIQPNYIEMTIGINHVRLTVDNQIWEERRTGHFPTFVSLTITPVTPTMTSVSMTASSSNMAMKVGVAEQIRVSVHGSLKAAPTAGFGIQFGKSTVSKIDGKPWRMEQLPASGDRGGKFNWNLSNLQGQSFDRWNPMLLETKKSIWQFGKRAPINPLLVLPFGTNGGVNFSGTEFDDTLSWRFPKELENTDALFNIEGVVHTTYITQDAFWETRMVPFELQVQQKLEPCGDPMGADKKKKKKKQLK</sequence>
<name>A0A2K1JTA7_PHYPA</name>
<reference evidence="1 3" key="2">
    <citation type="journal article" date="2018" name="Plant J.">
        <title>The Physcomitrella patens chromosome-scale assembly reveals moss genome structure and evolution.</title>
        <authorList>
            <person name="Lang D."/>
            <person name="Ullrich K.K."/>
            <person name="Murat F."/>
            <person name="Fuchs J."/>
            <person name="Jenkins J."/>
            <person name="Haas F.B."/>
            <person name="Piednoel M."/>
            <person name="Gundlach H."/>
            <person name="Van Bel M."/>
            <person name="Meyberg R."/>
            <person name="Vives C."/>
            <person name="Morata J."/>
            <person name="Symeonidi A."/>
            <person name="Hiss M."/>
            <person name="Muchero W."/>
            <person name="Kamisugi Y."/>
            <person name="Saleh O."/>
            <person name="Blanc G."/>
            <person name="Decker E.L."/>
            <person name="van Gessel N."/>
            <person name="Grimwood J."/>
            <person name="Hayes R.D."/>
            <person name="Graham S.W."/>
            <person name="Gunter L.E."/>
            <person name="McDaniel S.F."/>
            <person name="Hoernstein S.N.W."/>
            <person name="Larsson A."/>
            <person name="Li F.W."/>
            <person name="Perroud P.F."/>
            <person name="Phillips J."/>
            <person name="Ranjan P."/>
            <person name="Rokshar D.S."/>
            <person name="Rothfels C.J."/>
            <person name="Schneider L."/>
            <person name="Shu S."/>
            <person name="Stevenson D.W."/>
            <person name="Thummler F."/>
            <person name="Tillich M."/>
            <person name="Villarreal Aguilar J.C."/>
            <person name="Widiez T."/>
            <person name="Wong G.K."/>
            <person name="Wymore A."/>
            <person name="Zhang Y."/>
            <person name="Zimmer A.D."/>
            <person name="Quatrano R.S."/>
            <person name="Mayer K.F.X."/>
            <person name="Goodstein D."/>
            <person name="Casacuberta J.M."/>
            <person name="Vandepoele K."/>
            <person name="Reski R."/>
            <person name="Cuming A.C."/>
            <person name="Tuskan G.A."/>
            <person name="Maumus F."/>
            <person name="Salse J."/>
            <person name="Schmutz J."/>
            <person name="Rensing S.A."/>
        </authorList>
    </citation>
    <scope>NUCLEOTIDE SEQUENCE [LARGE SCALE GENOMIC DNA]</scope>
    <source>
        <strain evidence="2 3">cv. Gransden 2004</strain>
    </source>
</reference>
<dbReference type="Gramene" id="Pp3c11_2920V3.2">
    <property type="protein sequence ID" value="PAC:32957954.CDS.1"/>
    <property type="gene ID" value="Pp3c11_2920"/>
</dbReference>